<organism evidence="2 3">
    <name type="scientific">Novosphingobium soli</name>
    <dbReference type="NCBI Taxonomy" id="574956"/>
    <lineage>
        <taxon>Bacteria</taxon>
        <taxon>Pseudomonadati</taxon>
        <taxon>Pseudomonadota</taxon>
        <taxon>Alphaproteobacteria</taxon>
        <taxon>Sphingomonadales</taxon>
        <taxon>Sphingomonadaceae</taxon>
        <taxon>Novosphingobium</taxon>
    </lineage>
</organism>
<dbReference type="Pfam" id="PF03992">
    <property type="entry name" value="ABM"/>
    <property type="match status" value="1"/>
</dbReference>
<dbReference type="PANTHER" id="PTHR37811:SF2">
    <property type="entry name" value="ABM DOMAIN-CONTAINING PROTEIN"/>
    <property type="match status" value="1"/>
</dbReference>
<keyword evidence="2" id="KW-0503">Monooxygenase</keyword>
<dbReference type="PANTHER" id="PTHR37811">
    <property type="entry name" value="BLL5343 PROTEIN"/>
    <property type="match status" value="1"/>
</dbReference>
<reference evidence="2 3" key="1">
    <citation type="submission" date="2024-09" db="EMBL/GenBank/DDBJ databases">
        <authorList>
            <person name="Sun Q."/>
            <person name="Mori K."/>
        </authorList>
    </citation>
    <scope>NUCLEOTIDE SEQUENCE [LARGE SCALE GENOMIC DNA]</scope>
    <source>
        <strain evidence="2 3">CCM 7706</strain>
    </source>
</reference>
<feature type="domain" description="ABM" evidence="1">
    <location>
        <begin position="26"/>
        <end position="71"/>
    </location>
</feature>
<evidence type="ECO:0000313" key="2">
    <source>
        <dbReference type="EMBL" id="MFC0204564.1"/>
    </source>
</evidence>
<dbReference type="Gene3D" id="3.30.70.100">
    <property type="match status" value="1"/>
</dbReference>
<evidence type="ECO:0000259" key="1">
    <source>
        <dbReference type="Pfam" id="PF03992"/>
    </source>
</evidence>
<dbReference type="RefSeq" id="WP_379487322.1">
    <property type="nucleotide sequence ID" value="NZ_JBHLWK010000012.1"/>
</dbReference>
<dbReference type="EMBL" id="JBHLWK010000012">
    <property type="protein sequence ID" value="MFC0204564.1"/>
    <property type="molecule type" value="Genomic_DNA"/>
</dbReference>
<gene>
    <name evidence="2" type="ORF">ACFFJC_09800</name>
</gene>
<proteinExistence type="predicted"/>
<protein>
    <submittedName>
        <fullName evidence="2">Antibiotic biosynthesis monooxygenase family protein</fullName>
        <ecNumber evidence="2">1.14.-.-</ecNumber>
    </submittedName>
</protein>
<dbReference type="EC" id="1.14.-.-" evidence="2"/>
<dbReference type="SUPFAM" id="SSF54909">
    <property type="entry name" value="Dimeric alpha+beta barrel"/>
    <property type="match status" value="1"/>
</dbReference>
<evidence type="ECO:0000313" key="3">
    <source>
        <dbReference type="Proteomes" id="UP001589798"/>
    </source>
</evidence>
<dbReference type="Proteomes" id="UP001589798">
    <property type="component" value="Unassembled WGS sequence"/>
</dbReference>
<keyword evidence="3" id="KW-1185">Reference proteome</keyword>
<sequence length="106" mass="12210">MFLVLFRNRKRTDIDADSYIHDALEMEAIAALQPGFLSFKSYTADDGEVLSMSEWESQDAARAWGRDAEHLIVQRRGRAQYYENYTVFACDSPHVQRFGLDDAGRQ</sequence>
<dbReference type="InterPro" id="IPR011008">
    <property type="entry name" value="Dimeric_a/b-barrel"/>
</dbReference>
<dbReference type="InterPro" id="IPR052936">
    <property type="entry name" value="Jasmonate_Hydroxylase-like"/>
</dbReference>
<comment type="caution">
    <text evidence="2">The sequence shown here is derived from an EMBL/GenBank/DDBJ whole genome shotgun (WGS) entry which is preliminary data.</text>
</comment>
<dbReference type="InterPro" id="IPR007138">
    <property type="entry name" value="ABM_dom"/>
</dbReference>
<name>A0ABV6CV05_9SPHN</name>
<dbReference type="GO" id="GO:0004497">
    <property type="term" value="F:monooxygenase activity"/>
    <property type="evidence" value="ECO:0007669"/>
    <property type="project" value="UniProtKB-KW"/>
</dbReference>
<accession>A0ABV6CV05</accession>
<keyword evidence="2" id="KW-0560">Oxidoreductase</keyword>